<organism evidence="1 2">
    <name type="scientific">Populus alba</name>
    <name type="common">White poplar</name>
    <dbReference type="NCBI Taxonomy" id="43335"/>
    <lineage>
        <taxon>Eukaryota</taxon>
        <taxon>Viridiplantae</taxon>
        <taxon>Streptophyta</taxon>
        <taxon>Embryophyta</taxon>
        <taxon>Tracheophyta</taxon>
        <taxon>Spermatophyta</taxon>
        <taxon>Magnoliopsida</taxon>
        <taxon>eudicotyledons</taxon>
        <taxon>Gunneridae</taxon>
        <taxon>Pentapetalae</taxon>
        <taxon>rosids</taxon>
        <taxon>fabids</taxon>
        <taxon>Malpighiales</taxon>
        <taxon>Salicaceae</taxon>
        <taxon>Saliceae</taxon>
        <taxon>Populus</taxon>
    </lineage>
</organism>
<protein>
    <submittedName>
        <fullName evidence="1">Uncharacterized protein</fullName>
    </submittedName>
</protein>
<dbReference type="EMBL" id="RCHU02000009">
    <property type="protein sequence ID" value="KAL3580740.1"/>
    <property type="molecule type" value="Genomic_DNA"/>
</dbReference>
<accession>A0ACC4BQT3</accession>
<dbReference type="Proteomes" id="UP000309997">
    <property type="component" value="Unassembled WGS sequence"/>
</dbReference>
<gene>
    <name evidence="1" type="ORF">D5086_018575</name>
</gene>
<evidence type="ECO:0000313" key="2">
    <source>
        <dbReference type="Proteomes" id="UP000309997"/>
    </source>
</evidence>
<keyword evidence="2" id="KW-1185">Reference proteome</keyword>
<name>A0ACC4BQT3_POPAL</name>
<sequence>MFEDSLGITSHRGKTKDTHVRKWSNEVAAFIEMRNGCLYFFQKGRFTHHLADGFKLSKDKLDSVFEFLFLIYPQIPLDSWRPNRDTHLGPSLASLTINSSKQAAEHWYIYGHASNNTMILVLEGKEPLINGVYYLSPEIARCYTLYLSGSNGLIGSNPPSVLDFHSFQGLKLKPLNRNLKS</sequence>
<reference evidence="1 2" key="1">
    <citation type="journal article" date="2024" name="Plant Biotechnol. J.">
        <title>Genome and CRISPR/Cas9 system of a widespread forest tree (Populus alba) in the world.</title>
        <authorList>
            <person name="Liu Y.J."/>
            <person name="Jiang P.F."/>
            <person name="Han X.M."/>
            <person name="Li X.Y."/>
            <person name="Wang H.M."/>
            <person name="Wang Y.J."/>
            <person name="Wang X.X."/>
            <person name="Zeng Q.Y."/>
        </authorList>
    </citation>
    <scope>NUCLEOTIDE SEQUENCE [LARGE SCALE GENOMIC DNA]</scope>
    <source>
        <strain evidence="2">cv. PAL-ZL1</strain>
    </source>
</reference>
<proteinExistence type="predicted"/>
<comment type="caution">
    <text evidence="1">The sequence shown here is derived from an EMBL/GenBank/DDBJ whole genome shotgun (WGS) entry which is preliminary data.</text>
</comment>
<evidence type="ECO:0000313" key="1">
    <source>
        <dbReference type="EMBL" id="KAL3580740.1"/>
    </source>
</evidence>